<keyword evidence="3" id="KW-1185">Reference proteome</keyword>
<reference evidence="3" key="1">
    <citation type="submission" date="2018-12" db="EMBL/GenBank/DDBJ databases">
        <title>Tengunoibacter tsumagoiensis gen. nov., sp. nov., Dictyobacter kobayashii sp. nov., D. alpinus sp. nov., and D. joshuensis sp. nov. and description of Dictyobacteraceae fam. nov. within the order Ktedonobacterales isolated from Tengu-no-mugimeshi.</title>
        <authorList>
            <person name="Wang C.M."/>
            <person name="Zheng Y."/>
            <person name="Sakai Y."/>
            <person name="Toyoda A."/>
            <person name="Minakuchi Y."/>
            <person name="Abe K."/>
            <person name="Yokota A."/>
            <person name="Yabe S."/>
        </authorList>
    </citation>
    <scope>NUCLEOTIDE SEQUENCE [LARGE SCALE GENOMIC DNA]</scope>
    <source>
        <strain evidence="3">S-27</strain>
    </source>
</reference>
<gene>
    <name evidence="2" type="ORF">KDAU_66310</name>
</gene>
<dbReference type="Proteomes" id="UP000287224">
    <property type="component" value="Unassembled WGS sequence"/>
</dbReference>
<accession>A0A401ZR48</accession>
<evidence type="ECO:0000313" key="3">
    <source>
        <dbReference type="Proteomes" id="UP000287224"/>
    </source>
</evidence>
<sequence>MLKKSQVCVPEVSSKISNEAAKLEDSPSQNSILLQKQASIKATRQLHLKRKSKRQMSNYHSGYLEKIDKLIILGVISLLFSEVILHSDSNSIAFSLCALAASIVLITTCFFIVCPKTHIAAKLCEQTLSIAEKFIDRVKNR</sequence>
<keyword evidence="1" id="KW-0812">Transmembrane</keyword>
<comment type="caution">
    <text evidence="2">The sequence shown here is derived from an EMBL/GenBank/DDBJ whole genome shotgun (WGS) entry which is preliminary data.</text>
</comment>
<name>A0A401ZR48_9CHLR</name>
<evidence type="ECO:0000313" key="2">
    <source>
        <dbReference type="EMBL" id="GCE09302.1"/>
    </source>
</evidence>
<feature type="transmembrane region" description="Helical" evidence="1">
    <location>
        <begin position="70"/>
        <end position="86"/>
    </location>
</feature>
<keyword evidence="1" id="KW-0472">Membrane</keyword>
<dbReference type="AlphaFoldDB" id="A0A401ZR48"/>
<evidence type="ECO:0000256" key="1">
    <source>
        <dbReference type="SAM" id="Phobius"/>
    </source>
</evidence>
<proteinExistence type="predicted"/>
<protein>
    <submittedName>
        <fullName evidence="2">Uncharacterized protein</fullName>
    </submittedName>
</protein>
<dbReference type="EMBL" id="BIFQ01000002">
    <property type="protein sequence ID" value="GCE09302.1"/>
    <property type="molecule type" value="Genomic_DNA"/>
</dbReference>
<feature type="transmembrane region" description="Helical" evidence="1">
    <location>
        <begin position="92"/>
        <end position="113"/>
    </location>
</feature>
<keyword evidence="1" id="KW-1133">Transmembrane helix</keyword>
<organism evidence="2 3">
    <name type="scientific">Dictyobacter aurantiacus</name>
    <dbReference type="NCBI Taxonomy" id="1936993"/>
    <lineage>
        <taxon>Bacteria</taxon>
        <taxon>Bacillati</taxon>
        <taxon>Chloroflexota</taxon>
        <taxon>Ktedonobacteria</taxon>
        <taxon>Ktedonobacterales</taxon>
        <taxon>Dictyobacteraceae</taxon>
        <taxon>Dictyobacter</taxon>
    </lineage>
</organism>
<dbReference type="RefSeq" id="WP_126601707.1">
    <property type="nucleotide sequence ID" value="NZ_BIFQ01000002.1"/>
</dbReference>